<feature type="region of interest" description="Disordered" evidence="1">
    <location>
        <begin position="54"/>
        <end position="75"/>
    </location>
</feature>
<keyword evidence="2" id="KW-1133">Transmembrane helix</keyword>
<protein>
    <submittedName>
        <fullName evidence="3">Putative ovule protein</fullName>
    </submittedName>
</protein>
<accession>A0A0V0GX06</accession>
<feature type="compositionally biased region" description="Basic and acidic residues" evidence="1">
    <location>
        <begin position="66"/>
        <end position="75"/>
    </location>
</feature>
<name>A0A0V0GX06_SOLCH</name>
<dbReference type="AlphaFoldDB" id="A0A0V0GX06"/>
<proteinExistence type="predicted"/>
<keyword evidence="2" id="KW-0812">Transmembrane</keyword>
<sequence>MFIIISLGLNIYICILFSLCAFFSLKLTLYLHFALKAPTDLRAFLCFSPFDNTGEGTRTPFSEEEDRIRGSSKDL</sequence>
<dbReference type="EMBL" id="GEDG01029246">
    <property type="protein sequence ID" value="JAP12668.1"/>
    <property type="molecule type" value="Transcribed_RNA"/>
</dbReference>
<evidence type="ECO:0000313" key="3">
    <source>
        <dbReference type="EMBL" id="JAP12668.1"/>
    </source>
</evidence>
<reference evidence="3" key="1">
    <citation type="submission" date="2015-12" db="EMBL/GenBank/DDBJ databases">
        <title>Gene expression during late stages of embryo sac development: a critical building block for successful pollen-pistil interactions.</title>
        <authorList>
            <person name="Liu Y."/>
            <person name="Joly V."/>
            <person name="Sabar M."/>
            <person name="Matton D.P."/>
        </authorList>
    </citation>
    <scope>NUCLEOTIDE SEQUENCE</scope>
</reference>
<organism evidence="3">
    <name type="scientific">Solanum chacoense</name>
    <name type="common">Chaco potato</name>
    <dbReference type="NCBI Taxonomy" id="4108"/>
    <lineage>
        <taxon>Eukaryota</taxon>
        <taxon>Viridiplantae</taxon>
        <taxon>Streptophyta</taxon>
        <taxon>Embryophyta</taxon>
        <taxon>Tracheophyta</taxon>
        <taxon>Spermatophyta</taxon>
        <taxon>Magnoliopsida</taxon>
        <taxon>eudicotyledons</taxon>
        <taxon>Gunneridae</taxon>
        <taxon>Pentapetalae</taxon>
        <taxon>asterids</taxon>
        <taxon>lamiids</taxon>
        <taxon>Solanales</taxon>
        <taxon>Solanaceae</taxon>
        <taxon>Solanoideae</taxon>
        <taxon>Solaneae</taxon>
        <taxon>Solanum</taxon>
    </lineage>
</organism>
<feature type="transmembrane region" description="Helical" evidence="2">
    <location>
        <begin position="12"/>
        <end position="35"/>
    </location>
</feature>
<keyword evidence="2" id="KW-0472">Membrane</keyword>
<evidence type="ECO:0000256" key="1">
    <source>
        <dbReference type="SAM" id="MobiDB-lite"/>
    </source>
</evidence>
<evidence type="ECO:0000256" key="2">
    <source>
        <dbReference type="SAM" id="Phobius"/>
    </source>
</evidence>